<dbReference type="PROSITE" id="PS50935">
    <property type="entry name" value="SSB"/>
    <property type="match status" value="1"/>
</dbReference>
<dbReference type="Gene3D" id="2.40.50.140">
    <property type="entry name" value="Nucleic acid-binding proteins"/>
    <property type="match status" value="1"/>
</dbReference>
<dbReference type="InterPro" id="IPR012340">
    <property type="entry name" value="NA-bd_OB-fold"/>
</dbReference>
<dbReference type="SUPFAM" id="SSF50249">
    <property type="entry name" value="Nucleic acid-binding proteins"/>
    <property type="match status" value="1"/>
</dbReference>
<feature type="region of interest" description="Disordered" evidence="2">
    <location>
        <begin position="110"/>
        <end position="139"/>
    </location>
</feature>
<dbReference type="PANTHER" id="PTHR10302:SF27">
    <property type="entry name" value="SINGLE-STRANDED DNA-BINDING PROTEIN"/>
    <property type="match status" value="1"/>
</dbReference>
<dbReference type="HAMAP" id="MF_00984">
    <property type="entry name" value="SSB"/>
    <property type="match status" value="1"/>
</dbReference>
<evidence type="ECO:0000313" key="3">
    <source>
        <dbReference type="EMBL" id="KKL97461.1"/>
    </source>
</evidence>
<name>A0A0F9H3C4_9ZZZZ</name>
<gene>
    <name evidence="3" type="ORF">LCGC14_1834250</name>
</gene>
<proteinExistence type="inferred from homology"/>
<evidence type="ECO:0008006" key="4">
    <source>
        <dbReference type="Google" id="ProtNLM"/>
    </source>
</evidence>
<protein>
    <recommendedName>
        <fullName evidence="4">Single-stranded DNA-binding protein</fullName>
    </recommendedName>
</protein>
<dbReference type="GO" id="GO:0009295">
    <property type="term" value="C:nucleoid"/>
    <property type="evidence" value="ECO:0007669"/>
    <property type="project" value="TreeGrafter"/>
</dbReference>
<dbReference type="EMBL" id="LAZR01018163">
    <property type="protein sequence ID" value="KKL97461.1"/>
    <property type="molecule type" value="Genomic_DNA"/>
</dbReference>
<dbReference type="NCBIfam" id="TIGR00621">
    <property type="entry name" value="ssb"/>
    <property type="match status" value="1"/>
</dbReference>
<dbReference type="GO" id="GO:0003697">
    <property type="term" value="F:single-stranded DNA binding"/>
    <property type="evidence" value="ECO:0007669"/>
    <property type="project" value="InterPro"/>
</dbReference>
<dbReference type="GO" id="GO:0006260">
    <property type="term" value="P:DNA replication"/>
    <property type="evidence" value="ECO:0007669"/>
    <property type="project" value="InterPro"/>
</dbReference>
<evidence type="ECO:0000256" key="1">
    <source>
        <dbReference type="ARBA" id="ARBA00023125"/>
    </source>
</evidence>
<reference evidence="3" key="1">
    <citation type="journal article" date="2015" name="Nature">
        <title>Complex archaea that bridge the gap between prokaryotes and eukaryotes.</title>
        <authorList>
            <person name="Spang A."/>
            <person name="Saw J.H."/>
            <person name="Jorgensen S.L."/>
            <person name="Zaremba-Niedzwiedzka K."/>
            <person name="Martijn J."/>
            <person name="Lind A.E."/>
            <person name="van Eijk R."/>
            <person name="Schleper C."/>
            <person name="Guy L."/>
            <person name="Ettema T.J."/>
        </authorList>
    </citation>
    <scope>NUCLEOTIDE SEQUENCE</scope>
</reference>
<dbReference type="AlphaFoldDB" id="A0A0F9H3C4"/>
<dbReference type="InterPro" id="IPR000424">
    <property type="entry name" value="Primosome_PriB/ssb"/>
</dbReference>
<dbReference type="CDD" id="cd04496">
    <property type="entry name" value="SSB_OBF"/>
    <property type="match status" value="1"/>
</dbReference>
<dbReference type="InterPro" id="IPR011344">
    <property type="entry name" value="ssDNA-bd"/>
</dbReference>
<organism evidence="3">
    <name type="scientific">marine sediment metagenome</name>
    <dbReference type="NCBI Taxonomy" id="412755"/>
    <lineage>
        <taxon>unclassified sequences</taxon>
        <taxon>metagenomes</taxon>
        <taxon>ecological metagenomes</taxon>
    </lineage>
</organism>
<comment type="caution">
    <text evidence="3">The sequence shown here is derived from an EMBL/GenBank/DDBJ whole genome shotgun (WGS) entry which is preliminary data.</text>
</comment>
<accession>A0A0F9H3C4</accession>
<keyword evidence="1" id="KW-0238">DNA-binding</keyword>
<sequence>MAGLNKVMIIGNLGADPEMRYTADGNALTSFRVAASRNYSTPDGERREETEWFSVVAWRKLAEQCSQFLQKGRRVYVEGRLRTRSWDTPEGQKRYRTEVVADKVLFLDSRPGGAPLPEEEGAGEPAVSAHAEAEEIPFE</sequence>
<dbReference type="PIRSF" id="PIRSF002070">
    <property type="entry name" value="SSB"/>
    <property type="match status" value="1"/>
</dbReference>
<evidence type="ECO:0000256" key="2">
    <source>
        <dbReference type="SAM" id="MobiDB-lite"/>
    </source>
</evidence>
<dbReference type="Pfam" id="PF00436">
    <property type="entry name" value="SSB"/>
    <property type="match status" value="1"/>
</dbReference>
<dbReference type="PANTHER" id="PTHR10302">
    <property type="entry name" value="SINGLE-STRANDED DNA-BINDING PROTEIN"/>
    <property type="match status" value="1"/>
</dbReference>